<proteinExistence type="predicted"/>
<gene>
    <name evidence="2" type="ORF">AA0117_g4542</name>
</gene>
<dbReference type="AlphaFoldDB" id="A0A4Q4NJT5"/>
<name>A0A4Q4NJT5_ALTAL</name>
<evidence type="ECO:0000256" key="1">
    <source>
        <dbReference type="SAM" id="MobiDB-lite"/>
    </source>
</evidence>
<organism evidence="2 3">
    <name type="scientific">Alternaria alternata</name>
    <name type="common">Alternaria rot fungus</name>
    <name type="synonym">Torula alternata</name>
    <dbReference type="NCBI Taxonomy" id="5599"/>
    <lineage>
        <taxon>Eukaryota</taxon>
        <taxon>Fungi</taxon>
        <taxon>Dikarya</taxon>
        <taxon>Ascomycota</taxon>
        <taxon>Pezizomycotina</taxon>
        <taxon>Dothideomycetes</taxon>
        <taxon>Pleosporomycetidae</taxon>
        <taxon>Pleosporales</taxon>
        <taxon>Pleosporineae</taxon>
        <taxon>Pleosporaceae</taxon>
        <taxon>Alternaria</taxon>
        <taxon>Alternaria sect. Alternaria</taxon>
        <taxon>Alternaria alternata complex</taxon>
    </lineage>
</organism>
<evidence type="ECO:0000313" key="3">
    <source>
        <dbReference type="Proteomes" id="UP000291422"/>
    </source>
</evidence>
<comment type="caution">
    <text evidence="2">The sequence shown here is derived from an EMBL/GenBank/DDBJ whole genome shotgun (WGS) entry which is preliminary data.</text>
</comment>
<dbReference type="Proteomes" id="UP000291422">
    <property type="component" value="Unassembled WGS sequence"/>
</dbReference>
<sequence length="40" mass="4380">MPPDDDDDDDDDDASPGSLPPSWPPIRYHEAPHTLLPQPG</sequence>
<reference evidence="3" key="1">
    <citation type="journal article" date="2019" name="bioRxiv">
        <title>Genomics, evolutionary history and diagnostics of the Alternaria alternata species group including apple and Asian pear pathotypes.</title>
        <authorList>
            <person name="Armitage A.D."/>
            <person name="Cockerton H.M."/>
            <person name="Sreenivasaprasad S."/>
            <person name="Woodhall J.W."/>
            <person name="Lane C.R."/>
            <person name="Harrison R.J."/>
            <person name="Clarkson J.P."/>
        </authorList>
    </citation>
    <scope>NUCLEOTIDE SEQUENCE [LARGE SCALE GENOMIC DNA]</scope>
    <source>
        <strain evidence="3">FERA 1177</strain>
    </source>
</reference>
<evidence type="ECO:0000313" key="2">
    <source>
        <dbReference type="EMBL" id="RYN78429.1"/>
    </source>
</evidence>
<feature type="region of interest" description="Disordered" evidence="1">
    <location>
        <begin position="1"/>
        <end position="40"/>
    </location>
</feature>
<feature type="compositionally biased region" description="Acidic residues" evidence="1">
    <location>
        <begin position="1"/>
        <end position="14"/>
    </location>
</feature>
<accession>A0A4Q4NJT5</accession>
<protein>
    <submittedName>
        <fullName evidence="2">Uncharacterized protein</fullName>
    </submittedName>
</protein>
<dbReference type="EMBL" id="PDXD01000007">
    <property type="protein sequence ID" value="RYN78429.1"/>
    <property type="molecule type" value="Genomic_DNA"/>
</dbReference>